<proteinExistence type="predicted"/>
<dbReference type="PANTHER" id="PTHR21666">
    <property type="entry name" value="PEPTIDASE-RELATED"/>
    <property type="match status" value="1"/>
</dbReference>
<dbReference type="GO" id="GO:0004222">
    <property type="term" value="F:metalloendopeptidase activity"/>
    <property type="evidence" value="ECO:0007669"/>
    <property type="project" value="TreeGrafter"/>
</dbReference>
<keyword evidence="5" id="KW-1185">Reference proteome</keyword>
<evidence type="ECO:0000256" key="2">
    <source>
        <dbReference type="SAM" id="SignalP"/>
    </source>
</evidence>
<evidence type="ECO:0000313" key="5">
    <source>
        <dbReference type="Proteomes" id="UP000189761"/>
    </source>
</evidence>
<gene>
    <name evidence="4" type="ORF">BWZ43_12175</name>
</gene>
<feature type="domain" description="M23ase beta-sheet core" evidence="3">
    <location>
        <begin position="212"/>
        <end position="310"/>
    </location>
</feature>
<dbReference type="InterPro" id="IPR050570">
    <property type="entry name" value="Cell_wall_metabolism_enzyme"/>
</dbReference>
<reference evidence="4 5" key="1">
    <citation type="submission" date="2017-01" db="EMBL/GenBank/DDBJ databases">
        <title>Draft genome sequence of Bacillus oleronius.</title>
        <authorList>
            <person name="Allam M."/>
        </authorList>
    </citation>
    <scope>NUCLEOTIDE SEQUENCE [LARGE SCALE GENOMIC DNA]</scope>
    <source>
        <strain evidence="4 5">DSM 9356</strain>
    </source>
</reference>
<dbReference type="Gene3D" id="2.70.70.10">
    <property type="entry name" value="Glucose Permease (Domain IIA)"/>
    <property type="match status" value="1"/>
</dbReference>
<dbReference type="PROSITE" id="PS51257">
    <property type="entry name" value="PROKAR_LIPOPROTEIN"/>
    <property type="match status" value="1"/>
</dbReference>
<organism evidence="4 5">
    <name type="scientific">Heyndrickxia oleronia</name>
    <dbReference type="NCBI Taxonomy" id="38875"/>
    <lineage>
        <taxon>Bacteria</taxon>
        <taxon>Bacillati</taxon>
        <taxon>Bacillota</taxon>
        <taxon>Bacilli</taxon>
        <taxon>Bacillales</taxon>
        <taxon>Bacillaceae</taxon>
        <taxon>Heyndrickxia</taxon>
    </lineage>
</organism>
<dbReference type="CDD" id="cd12797">
    <property type="entry name" value="M23_peptidase"/>
    <property type="match status" value="1"/>
</dbReference>
<comment type="caution">
    <text evidence="4">The sequence shown here is derived from an EMBL/GenBank/DDBJ whole genome shotgun (WGS) entry which is preliminary data.</text>
</comment>
<evidence type="ECO:0000256" key="1">
    <source>
        <dbReference type="ARBA" id="ARBA00022729"/>
    </source>
</evidence>
<dbReference type="InterPro" id="IPR016047">
    <property type="entry name" value="M23ase_b-sheet_dom"/>
</dbReference>
<name>A0A8E2LFG6_9BACI</name>
<protein>
    <submittedName>
        <fullName evidence="4">Peptidase M23</fullName>
    </submittedName>
</protein>
<keyword evidence="1 2" id="KW-0732">Signal</keyword>
<dbReference type="Proteomes" id="UP000189761">
    <property type="component" value="Unassembled WGS sequence"/>
</dbReference>
<evidence type="ECO:0000313" key="4">
    <source>
        <dbReference type="EMBL" id="OOP68134.1"/>
    </source>
</evidence>
<dbReference type="EMBL" id="MTLA01000134">
    <property type="protein sequence ID" value="OOP68134.1"/>
    <property type="molecule type" value="Genomic_DNA"/>
</dbReference>
<feature type="chain" id="PRO_5039124991" evidence="2">
    <location>
        <begin position="28"/>
        <end position="337"/>
    </location>
</feature>
<dbReference type="Pfam" id="PF01551">
    <property type="entry name" value="Peptidase_M23"/>
    <property type="match status" value="1"/>
</dbReference>
<dbReference type="PANTHER" id="PTHR21666:SF289">
    <property type="entry name" value="L-ALA--D-GLU ENDOPEPTIDASE"/>
    <property type="match status" value="1"/>
</dbReference>
<dbReference type="AlphaFoldDB" id="A0A8E2LFG6"/>
<accession>A0A8E2LFG6</accession>
<sequence>MKEEALKLRILICTLFIFSFLSVSCHANSKATSDEESYQKRMELYRRVEITTQIPWYYIAAVDHYERSIRTVRNDLPRAKGITGIYIPPEVWSGYLNPNKNDMSPLSIQLFNGFGVDGNGDGKANRADDADVIFSFADFILNYGVDEDHFRLALWDYYKRDKTVSIIMAKARLYKHFGKLDLNHKTFPLPRGYNFTYHNTWGDSRGWGGRRIHEGTDIFAGYGVPVRSTSYGIVEMKGWNKYGGWRVGIRDINNTYHYYAHLNGFSKGLKVGQIVEPGTLIGSVGSTGYGPPGTSGKFPPHLHYGMYKDNGRTEWSFDPYPYLKQWELLDRKRASAK</sequence>
<feature type="signal peptide" evidence="2">
    <location>
        <begin position="1"/>
        <end position="27"/>
    </location>
</feature>
<dbReference type="InterPro" id="IPR011055">
    <property type="entry name" value="Dup_hybrid_motif"/>
</dbReference>
<dbReference type="SUPFAM" id="SSF51261">
    <property type="entry name" value="Duplicated hybrid motif"/>
    <property type="match status" value="1"/>
</dbReference>
<evidence type="ECO:0000259" key="3">
    <source>
        <dbReference type="Pfam" id="PF01551"/>
    </source>
</evidence>